<feature type="non-terminal residue" evidence="4">
    <location>
        <position position="1"/>
    </location>
</feature>
<evidence type="ECO:0000313" key="4">
    <source>
        <dbReference type="EMBL" id="JAT44072.1"/>
    </source>
</evidence>
<dbReference type="GO" id="GO:0009409">
    <property type="term" value="P:response to cold"/>
    <property type="evidence" value="ECO:0007669"/>
    <property type="project" value="UniProtKB-ARBA"/>
</dbReference>
<reference evidence="4" key="1">
    <citation type="submission" date="2015-07" db="EMBL/GenBank/DDBJ databases">
        <title>Transcriptome Assembly of Anthurium amnicola.</title>
        <authorList>
            <person name="Suzuki J."/>
        </authorList>
    </citation>
    <scope>NUCLEOTIDE SEQUENCE</scope>
</reference>
<dbReference type="PANTHER" id="PTHR20903">
    <property type="entry name" value="PREFOLDIN SUBUNIT 1-RELATED"/>
    <property type="match status" value="1"/>
</dbReference>
<dbReference type="InterPro" id="IPR002777">
    <property type="entry name" value="PFD_beta-like"/>
</dbReference>
<dbReference type="InterPro" id="IPR009053">
    <property type="entry name" value="Prefoldin"/>
</dbReference>
<comment type="similarity">
    <text evidence="1">Belongs to the prefoldin subunit beta family.</text>
</comment>
<organism evidence="4">
    <name type="scientific">Anthurium amnicola</name>
    <dbReference type="NCBI Taxonomy" id="1678845"/>
    <lineage>
        <taxon>Eukaryota</taxon>
        <taxon>Viridiplantae</taxon>
        <taxon>Streptophyta</taxon>
        <taxon>Embryophyta</taxon>
        <taxon>Tracheophyta</taxon>
        <taxon>Spermatophyta</taxon>
        <taxon>Magnoliopsida</taxon>
        <taxon>Liliopsida</taxon>
        <taxon>Araceae</taxon>
        <taxon>Pothoideae</taxon>
        <taxon>Potheae</taxon>
        <taxon>Anthurium</taxon>
    </lineage>
</organism>
<dbReference type="AlphaFoldDB" id="A0A1D1XNV0"/>
<feature type="coiled-coil region" evidence="3">
    <location>
        <begin position="34"/>
        <end position="104"/>
    </location>
</feature>
<dbReference type="SUPFAM" id="SSF46579">
    <property type="entry name" value="Prefoldin"/>
    <property type="match status" value="1"/>
</dbReference>
<dbReference type="CDD" id="cd23164">
    <property type="entry name" value="Prefoldin_1"/>
    <property type="match status" value="1"/>
</dbReference>
<sequence length="119" mass="13764">TMSIPDEALRKVLVELQNRLIENSRQLVTVKTQIQMKEREKRLAELTKKELSELEKDTKTYKSVGKAFIKADLSVLSKEMDDKVKKAESDLETLDKSRKYIERNISDSQNGLREIVGRP</sequence>
<keyword evidence="2" id="KW-0143">Chaperone</keyword>
<dbReference type="GO" id="GO:0044183">
    <property type="term" value="F:protein folding chaperone"/>
    <property type="evidence" value="ECO:0007669"/>
    <property type="project" value="TreeGrafter"/>
</dbReference>
<dbReference type="PANTHER" id="PTHR20903:SF0">
    <property type="entry name" value="PREFOLDIN SUBUNIT 1"/>
    <property type="match status" value="1"/>
</dbReference>
<proteinExistence type="inferred from homology"/>
<keyword evidence="3" id="KW-0175">Coiled coil</keyword>
<name>A0A1D1XNV0_9ARAE</name>
<dbReference type="Pfam" id="PF01920">
    <property type="entry name" value="Prefoldin_2"/>
    <property type="match status" value="1"/>
</dbReference>
<evidence type="ECO:0000256" key="3">
    <source>
        <dbReference type="SAM" id="Coils"/>
    </source>
</evidence>
<dbReference type="EMBL" id="GDJX01023864">
    <property type="protein sequence ID" value="JAT44072.1"/>
    <property type="molecule type" value="Transcribed_RNA"/>
</dbReference>
<evidence type="ECO:0000256" key="2">
    <source>
        <dbReference type="ARBA" id="ARBA00023186"/>
    </source>
</evidence>
<dbReference type="GO" id="GO:0005737">
    <property type="term" value="C:cytoplasm"/>
    <property type="evidence" value="ECO:0007669"/>
    <property type="project" value="TreeGrafter"/>
</dbReference>
<dbReference type="GO" id="GO:0051082">
    <property type="term" value="F:unfolded protein binding"/>
    <property type="evidence" value="ECO:0007669"/>
    <property type="project" value="InterPro"/>
</dbReference>
<protein>
    <submittedName>
        <fullName evidence="4">Putative prefoldin subunit 1</fullName>
    </submittedName>
</protein>
<accession>A0A1D1XNV0</accession>
<gene>
    <name evidence="4" type="primary">SPBC1D7.01_1</name>
    <name evidence="4" type="ORF">g.145939</name>
</gene>
<evidence type="ECO:0000256" key="1">
    <source>
        <dbReference type="ARBA" id="ARBA00008045"/>
    </source>
</evidence>
<dbReference type="Gene3D" id="1.10.287.370">
    <property type="match status" value="1"/>
</dbReference>
<dbReference type="GO" id="GO:0016272">
    <property type="term" value="C:prefoldin complex"/>
    <property type="evidence" value="ECO:0007669"/>
    <property type="project" value="InterPro"/>
</dbReference>